<gene>
    <name evidence="2" type="ORF">ASILVAE211_22350</name>
</gene>
<feature type="transmembrane region" description="Helical" evidence="1">
    <location>
        <begin position="69"/>
        <end position="87"/>
    </location>
</feature>
<sequence length="90" mass="9526">MSALRLLHAQAGNLIMALCAAISALMGLGHVDWWWLGLVAAAWLVGYRATNPADRPALPLARPVGTALFYIFGLIGTAICYVIGLAVSTF</sequence>
<organism evidence="2 3">
    <name type="scientific">Acidisoma silvae</name>
    <dbReference type="NCBI Taxonomy" id="2802396"/>
    <lineage>
        <taxon>Bacteria</taxon>
        <taxon>Pseudomonadati</taxon>
        <taxon>Pseudomonadota</taxon>
        <taxon>Alphaproteobacteria</taxon>
        <taxon>Acetobacterales</taxon>
        <taxon>Acidocellaceae</taxon>
        <taxon>Acidisoma</taxon>
    </lineage>
</organism>
<evidence type="ECO:0000313" key="3">
    <source>
        <dbReference type="Proteomes" id="UP000708298"/>
    </source>
</evidence>
<keyword evidence="1" id="KW-0472">Membrane</keyword>
<evidence type="ECO:0000313" key="2">
    <source>
        <dbReference type="EMBL" id="MCB8877949.1"/>
    </source>
</evidence>
<keyword evidence="3" id="KW-1185">Reference proteome</keyword>
<protein>
    <submittedName>
        <fullName evidence="2">Uncharacterized protein</fullName>
    </submittedName>
</protein>
<reference evidence="2" key="2">
    <citation type="submission" date="2021-01" db="EMBL/GenBank/DDBJ databases">
        <authorList>
            <person name="Mieszkin S."/>
            <person name="Pouder E."/>
            <person name="Alain K."/>
        </authorList>
    </citation>
    <scope>NUCLEOTIDE SEQUENCE</scope>
    <source>
        <strain evidence="2">HW T2.11</strain>
    </source>
</reference>
<comment type="caution">
    <text evidence="2">The sequence shown here is derived from an EMBL/GenBank/DDBJ whole genome shotgun (WGS) entry which is preliminary data.</text>
</comment>
<evidence type="ECO:0000256" key="1">
    <source>
        <dbReference type="SAM" id="Phobius"/>
    </source>
</evidence>
<dbReference type="AlphaFoldDB" id="A0A964E184"/>
<keyword evidence="1" id="KW-0812">Transmembrane</keyword>
<name>A0A964E184_9PROT</name>
<accession>A0A964E184</accession>
<dbReference type="Proteomes" id="UP000708298">
    <property type="component" value="Unassembled WGS sequence"/>
</dbReference>
<dbReference type="EMBL" id="JAESVB010000020">
    <property type="protein sequence ID" value="MCB8877949.1"/>
    <property type="molecule type" value="Genomic_DNA"/>
</dbReference>
<feature type="transmembrane region" description="Helical" evidence="1">
    <location>
        <begin position="6"/>
        <end position="26"/>
    </location>
</feature>
<proteinExistence type="predicted"/>
<dbReference type="RefSeq" id="WP_227323593.1">
    <property type="nucleotide sequence ID" value="NZ_JAESVB010000020.1"/>
</dbReference>
<reference evidence="2" key="1">
    <citation type="journal article" date="2021" name="Microorganisms">
        <title>Acidisoma silvae sp. nov. and Acidisomacellulosilytica sp. nov., Two Acidophilic Bacteria Isolated from Decaying Wood, Hydrolyzing Cellulose and Producing Poly-3-hydroxybutyrate.</title>
        <authorList>
            <person name="Mieszkin S."/>
            <person name="Pouder E."/>
            <person name="Uroz S."/>
            <person name="Simon-Colin C."/>
            <person name="Alain K."/>
        </authorList>
    </citation>
    <scope>NUCLEOTIDE SEQUENCE</scope>
    <source>
        <strain evidence="2">HW T2.11</strain>
    </source>
</reference>
<keyword evidence="1" id="KW-1133">Transmembrane helix</keyword>